<protein>
    <recommendedName>
        <fullName evidence="15">Dynein heavy chain</fullName>
    </recommendedName>
</protein>
<dbReference type="GO" id="GO:0007018">
    <property type="term" value="P:microtubule-based movement"/>
    <property type="evidence" value="ECO:0007669"/>
    <property type="project" value="InterPro"/>
</dbReference>
<evidence type="ECO:0008006" key="15">
    <source>
        <dbReference type="Google" id="ProtNLM"/>
    </source>
</evidence>
<evidence type="ECO:0000256" key="1">
    <source>
        <dbReference type="ARBA" id="ARBA00004430"/>
    </source>
</evidence>
<dbReference type="FunFam" id="1.10.8.1220:FF:000001">
    <property type="entry name" value="Dynein axonemal heavy chain 5"/>
    <property type="match status" value="1"/>
</dbReference>
<dbReference type="Gene3D" id="1.10.8.1220">
    <property type="match status" value="1"/>
</dbReference>
<gene>
    <name evidence="13" type="ORF">GIL414_LOCUS73663</name>
</gene>
<evidence type="ECO:0000313" key="14">
    <source>
        <dbReference type="Proteomes" id="UP000681720"/>
    </source>
</evidence>
<evidence type="ECO:0000256" key="5">
    <source>
        <dbReference type="ARBA" id="ARBA00022741"/>
    </source>
</evidence>
<comment type="subcellular location">
    <subcellularLocation>
        <location evidence="1">Cytoplasm</location>
        <location evidence="1">Cytoskeleton</location>
        <location evidence="1">Cilium axoneme</location>
    </subcellularLocation>
</comment>
<accession>A0A8S3I679</accession>
<evidence type="ECO:0000256" key="7">
    <source>
        <dbReference type="ARBA" id="ARBA00023017"/>
    </source>
</evidence>
<evidence type="ECO:0000313" key="13">
    <source>
        <dbReference type="EMBL" id="CAF5192878.1"/>
    </source>
</evidence>
<dbReference type="GO" id="GO:0005930">
    <property type="term" value="C:axoneme"/>
    <property type="evidence" value="ECO:0007669"/>
    <property type="project" value="UniProtKB-SubCell"/>
</dbReference>
<evidence type="ECO:0000256" key="4">
    <source>
        <dbReference type="ARBA" id="ARBA00022701"/>
    </source>
</evidence>
<keyword evidence="8" id="KW-0175">Coiled coil</keyword>
<evidence type="ECO:0000256" key="9">
    <source>
        <dbReference type="ARBA" id="ARBA00023069"/>
    </source>
</evidence>
<keyword evidence="5" id="KW-0547">Nucleotide-binding</keyword>
<sequence>MQAAEQTEKDIDITRAEYVPVAVNTQILFFCVSDLANIDPMYQYSLEWFTNIFLTSIQSAPRADVLEKRINNINEYFTFSLYCNVCRSLFEKHKLLFAFLLTVRILMNQKKIHMVS</sequence>
<keyword evidence="6" id="KW-0067">ATP-binding</keyword>
<keyword evidence="4" id="KW-0493">Microtubule</keyword>
<comment type="similarity">
    <text evidence="2">Belongs to the dynein heavy chain family.</text>
</comment>
<keyword evidence="3" id="KW-0963">Cytoplasm</keyword>
<evidence type="ECO:0000256" key="11">
    <source>
        <dbReference type="ARBA" id="ARBA00023212"/>
    </source>
</evidence>
<keyword evidence="10" id="KW-0505">Motor protein</keyword>
<dbReference type="InterPro" id="IPR026983">
    <property type="entry name" value="DHC"/>
</dbReference>
<evidence type="ECO:0000256" key="6">
    <source>
        <dbReference type="ARBA" id="ARBA00022840"/>
    </source>
</evidence>
<dbReference type="GO" id="GO:0030286">
    <property type="term" value="C:dynein complex"/>
    <property type="evidence" value="ECO:0007669"/>
    <property type="project" value="UniProtKB-KW"/>
</dbReference>
<proteinExistence type="inferred from homology"/>
<evidence type="ECO:0000256" key="8">
    <source>
        <dbReference type="ARBA" id="ARBA00023054"/>
    </source>
</evidence>
<comment type="caution">
    <text evidence="13">The sequence shown here is derived from an EMBL/GenBank/DDBJ whole genome shotgun (WGS) entry which is preliminary data.</text>
</comment>
<keyword evidence="9" id="KW-0969">Cilium</keyword>
<keyword evidence="11" id="KW-0206">Cytoskeleton</keyword>
<dbReference type="GO" id="GO:0051959">
    <property type="term" value="F:dynein light intermediate chain binding"/>
    <property type="evidence" value="ECO:0007669"/>
    <property type="project" value="InterPro"/>
</dbReference>
<dbReference type="PANTHER" id="PTHR22878:SF73">
    <property type="entry name" value="DYNEIN AXONEMAL HEAVY CHAIN 1"/>
    <property type="match status" value="1"/>
</dbReference>
<evidence type="ECO:0000256" key="2">
    <source>
        <dbReference type="ARBA" id="ARBA00008887"/>
    </source>
</evidence>
<keyword evidence="12" id="KW-0966">Cell projection</keyword>
<dbReference type="PANTHER" id="PTHR22878">
    <property type="entry name" value="DYNEIN HEAVY CHAIN 6, AXONEMAL-LIKE-RELATED"/>
    <property type="match status" value="1"/>
</dbReference>
<dbReference type="GO" id="GO:0005524">
    <property type="term" value="F:ATP binding"/>
    <property type="evidence" value="ECO:0007669"/>
    <property type="project" value="UniProtKB-KW"/>
</dbReference>
<reference evidence="13" key="1">
    <citation type="submission" date="2021-02" db="EMBL/GenBank/DDBJ databases">
        <authorList>
            <person name="Nowell W R."/>
        </authorList>
    </citation>
    <scope>NUCLEOTIDE SEQUENCE</scope>
</reference>
<evidence type="ECO:0000256" key="12">
    <source>
        <dbReference type="ARBA" id="ARBA00023273"/>
    </source>
</evidence>
<organism evidence="13 14">
    <name type="scientific">Rotaria magnacalcarata</name>
    <dbReference type="NCBI Taxonomy" id="392030"/>
    <lineage>
        <taxon>Eukaryota</taxon>
        <taxon>Metazoa</taxon>
        <taxon>Spiralia</taxon>
        <taxon>Gnathifera</taxon>
        <taxon>Rotifera</taxon>
        <taxon>Eurotatoria</taxon>
        <taxon>Bdelloidea</taxon>
        <taxon>Philodinida</taxon>
        <taxon>Philodinidae</taxon>
        <taxon>Rotaria</taxon>
    </lineage>
</organism>
<dbReference type="EMBL" id="CAJOBJ010339128">
    <property type="protein sequence ID" value="CAF5192878.1"/>
    <property type="molecule type" value="Genomic_DNA"/>
</dbReference>
<keyword evidence="7" id="KW-0243">Dynein</keyword>
<dbReference type="GO" id="GO:0045505">
    <property type="term" value="F:dynein intermediate chain binding"/>
    <property type="evidence" value="ECO:0007669"/>
    <property type="project" value="InterPro"/>
</dbReference>
<name>A0A8S3I679_9BILA</name>
<dbReference type="AlphaFoldDB" id="A0A8S3I679"/>
<dbReference type="GO" id="GO:0005874">
    <property type="term" value="C:microtubule"/>
    <property type="evidence" value="ECO:0007669"/>
    <property type="project" value="UniProtKB-KW"/>
</dbReference>
<evidence type="ECO:0000256" key="3">
    <source>
        <dbReference type="ARBA" id="ARBA00022490"/>
    </source>
</evidence>
<evidence type="ECO:0000256" key="10">
    <source>
        <dbReference type="ARBA" id="ARBA00023175"/>
    </source>
</evidence>
<dbReference type="Proteomes" id="UP000681720">
    <property type="component" value="Unassembled WGS sequence"/>
</dbReference>